<dbReference type="Proteomes" id="UP000277671">
    <property type="component" value="Unassembled WGS sequence"/>
</dbReference>
<comment type="caution">
    <text evidence="3">The sequence shown here is derived from an EMBL/GenBank/DDBJ whole genome shotgun (WGS) entry which is preliminary data.</text>
</comment>
<dbReference type="Gene3D" id="1.50.10.10">
    <property type="match status" value="1"/>
</dbReference>
<feature type="domain" description="Putative glycogen debranching enzyme N-terminal" evidence="1">
    <location>
        <begin position="9"/>
        <end position="190"/>
    </location>
</feature>
<reference evidence="3 4" key="1">
    <citation type="submission" date="2018-10" db="EMBL/GenBank/DDBJ databases">
        <title>Sequencing the genomes of 1000 actinobacteria strains.</title>
        <authorList>
            <person name="Klenk H.-P."/>
        </authorList>
    </citation>
    <scope>NUCLEOTIDE SEQUENCE [LARGE SCALE GENOMIC DNA]</scope>
    <source>
        <strain evidence="3 4">DSM 45175</strain>
    </source>
</reference>
<organism evidence="3 4">
    <name type="scientific">Micromonospora pisi</name>
    <dbReference type="NCBI Taxonomy" id="589240"/>
    <lineage>
        <taxon>Bacteria</taxon>
        <taxon>Bacillati</taxon>
        <taxon>Actinomycetota</taxon>
        <taxon>Actinomycetes</taxon>
        <taxon>Micromonosporales</taxon>
        <taxon>Micromonosporaceae</taxon>
        <taxon>Micromonospora</taxon>
    </lineage>
</organism>
<evidence type="ECO:0000259" key="2">
    <source>
        <dbReference type="Pfam" id="PF22422"/>
    </source>
</evidence>
<dbReference type="OrthoDB" id="9759959at2"/>
<dbReference type="GO" id="GO:0005975">
    <property type="term" value="P:carbohydrate metabolic process"/>
    <property type="evidence" value="ECO:0007669"/>
    <property type="project" value="InterPro"/>
</dbReference>
<evidence type="ECO:0000259" key="1">
    <source>
        <dbReference type="Pfam" id="PF14742"/>
    </source>
</evidence>
<keyword evidence="4" id="KW-1185">Reference proteome</keyword>
<dbReference type="Pfam" id="PF14742">
    <property type="entry name" value="GDE_N_bis"/>
    <property type="match status" value="1"/>
</dbReference>
<dbReference type="InterPro" id="IPR054491">
    <property type="entry name" value="MGH1-like_GH"/>
</dbReference>
<feature type="domain" description="Mannosylglycerate hydrolase MGH1-like glycoside hydrolase" evidence="2">
    <location>
        <begin position="442"/>
        <end position="594"/>
    </location>
</feature>
<accession>A0A495JS42</accession>
<dbReference type="SUPFAM" id="SSF48208">
    <property type="entry name" value="Six-hairpin glycosidases"/>
    <property type="match status" value="1"/>
</dbReference>
<name>A0A495JS42_9ACTN</name>
<dbReference type="InterPro" id="IPR012341">
    <property type="entry name" value="6hp_glycosidase-like_sf"/>
</dbReference>
<sequence>MNSDVVRILDGNMFVVSAGNGDFEPSPSFPTGLFTLDIRHLSTWVLTVDGKRLSALSMDQPRYFEAKFVLVPGEPTLYVDSDVSIIRRRDITRSMCESLTVLNHGIDPVDLVVRVEVGCDFADLFEVKNAEPKKGERSTRIEDGRLCHHVRWDTFQRSTVISASTPAEIDEHGFTFRVHVEPDGSWGTDLHVETIGPNGRDVRTNLQGQAGRSKPQVRNELQDWLDLAPQLISENDLLELTYQRSLVDLAALRFRPLTSGAARAQADDQYRLPAAGLPWFMTIFGRDSILTSLQALPFAPQLANATLRLLAATQAVALDNFRDAEPGKILHEFRYGLTAASGEQPHTPYYGTADATTLFVVLLDEYARWTGDTALVQNLEHQTRAALAWIDEYGDVLGNGYIGYQRRNERTGLENQCWKDSPDAISYRDGRIPDVPRSTCELQGYAYDAKLRGARLARTVWDDPAYADRLERSADELKRRFNRDFWVADGSYFAIALAADGSQVDALSSNIGHLLWSGIVDADKADAVAGHLMGPRLFSGWGIRTLAEHEARYNPIGYHTGTVWPFDNSFIAWGLRRYGYRQEAARVGAGILDAANFFRGRLPEAFAGYDRQLTGYPVEYPTACSPQAWSTGAPLLLLRVMLGLQPQDGDLAVDPELPSEFGRLELRNLPGSWGRKDLTFEVG</sequence>
<gene>
    <name evidence="3" type="ORF">BDK92_6241</name>
</gene>
<dbReference type="EMBL" id="RBKT01000001">
    <property type="protein sequence ID" value="RKR91820.1"/>
    <property type="molecule type" value="Genomic_DNA"/>
</dbReference>
<evidence type="ECO:0000313" key="4">
    <source>
        <dbReference type="Proteomes" id="UP000277671"/>
    </source>
</evidence>
<evidence type="ECO:0000313" key="3">
    <source>
        <dbReference type="EMBL" id="RKR91820.1"/>
    </source>
</evidence>
<protein>
    <submittedName>
        <fullName evidence="3">Glycogen debranching enzyme</fullName>
    </submittedName>
</protein>
<dbReference type="RefSeq" id="WP_121159918.1">
    <property type="nucleotide sequence ID" value="NZ_RBKT01000001.1"/>
</dbReference>
<dbReference type="InterPro" id="IPR008928">
    <property type="entry name" value="6-hairpin_glycosidase_sf"/>
</dbReference>
<dbReference type="Pfam" id="PF22422">
    <property type="entry name" value="MGH1-like_GH"/>
    <property type="match status" value="1"/>
</dbReference>
<proteinExistence type="predicted"/>
<dbReference type="AlphaFoldDB" id="A0A495JS42"/>
<dbReference type="InterPro" id="IPR032856">
    <property type="entry name" value="GDE_N_bis"/>
</dbReference>